<evidence type="ECO:0000256" key="2">
    <source>
        <dbReference type="ARBA" id="ARBA00022741"/>
    </source>
</evidence>
<dbReference type="GO" id="GO:0009231">
    <property type="term" value="P:riboflavin biosynthetic process"/>
    <property type="evidence" value="ECO:0007669"/>
    <property type="project" value="InterPro"/>
</dbReference>
<dbReference type="InterPro" id="IPR032677">
    <property type="entry name" value="GTP_cyclohydro_II"/>
</dbReference>
<keyword evidence="4" id="KW-0342">GTP-binding</keyword>
<feature type="domain" description="GTP cyclohydrolase N-terminal" evidence="7">
    <location>
        <begin position="102"/>
        <end position="293"/>
    </location>
</feature>
<accession>A0A9N9BJX4</accession>
<dbReference type="SUPFAM" id="SSF142695">
    <property type="entry name" value="RibA-like"/>
    <property type="match status" value="1"/>
</dbReference>
<keyword evidence="3" id="KW-0378">Hydrolase</keyword>
<dbReference type="Pfam" id="PF12471">
    <property type="entry name" value="GTP_CH_N"/>
    <property type="match status" value="1"/>
</dbReference>
<dbReference type="GO" id="GO:0005525">
    <property type="term" value="F:GTP binding"/>
    <property type="evidence" value="ECO:0007669"/>
    <property type="project" value="UniProtKB-KW"/>
</dbReference>
<reference evidence="8" key="1">
    <citation type="submission" date="2021-06" db="EMBL/GenBank/DDBJ databases">
        <authorList>
            <person name="Kallberg Y."/>
            <person name="Tangrot J."/>
            <person name="Rosling A."/>
        </authorList>
    </citation>
    <scope>NUCLEOTIDE SEQUENCE</scope>
    <source>
        <strain evidence="8">FL130A</strain>
    </source>
</reference>
<keyword evidence="2" id="KW-0547">Nucleotide-binding</keyword>
<dbReference type="EMBL" id="CAJVPS010002351">
    <property type="protein sequence ID" value="CAG8566278.1"/>
    <property type="molecule type" value="Genomic_DNA"/>
</dbReference>
<gene>
    <name evidence="8" type="ORF">ALEPTO_LOCUS6597</name>
</gene>
<comment type="caution">
    <text evidence="8">The sequence shown here is derived from an EMBL/GenBank/DDBJ whole genome shotgun (WGS) entry which is preliminary data.</text>
</comment>
<dbReference type="InterPro" id="IPR036144">
    <property type="entry name" value="RibA-like_sf"/>
</dbReference>
<dbReference type="Pfam" id="PF00925">
    <property type="entry name" value="GTP_cyclohydro2"/>
    <property type="match status" value="1"/>
</dbReference>
<evidence type="ECO:0000259" key="7">
    <source>
        <dbReference type="Pfam" id="PF12471"/>
    </source>
</evidence>
<evidence type="ECO:0000256" key="5">
    <source>
        <dbReference type="SAM" id="MobiDB-lite"/>
    </source>
</evidence>
<evidence type="ECO:0000256" key="1">
    <source>
        <dbReference type="ARBA" id="ARBA00008131"/>
    </source>
</evidence>
<feature type="region of interest" description="Disordered" evidence="5">
    <location>
        <begin position="77"/>
        <end position="96"/>
    </location>
</feature>
<dbReference type="PANTHER" id="PTHR47259">
    <property type="match status" value="1"/>
</dbReference>
<evidence type="ECO:0000256" key="3">
    <source>
        <dbReference type="ARBA" id="ARBA00022801"/>
    </source>
</evidence>
<proteinExistence type="inferred from homology"/>
<keyword evidence="9" id="KW-1185">Reference proteome</keyword>
<comment type="similarity">
    <text evidence="1">Belongs to the GTP cyclohydrolase II family.</text>
</comment>
<dbReference type="CDD" id="cd00641">
    <property type="entry name" value="GTP_cyclohydro2"/>
    <property type="match status" value="1"/>
</dbReference>
<sequence length="517" mass="57447">MAEPKDSTKLLQKILESIESLKQDQVTLATKVAEYQEQNEEELKKLQQRLIPTTSVATITTLVDPNNQGKVSTTFTSEANTHKQSEPTSPTDIQHKSHYADRVILTTYPGQFGIKPIPLNWAELDPNRRGPVLASRHPTSIKVRNAIGAYGGSYCVYRALAVAMGALDPNHRPDFKNTEPTVTIGPHPQWGDPSKIISFDPFGHLTTSLFSKHLEEGLDIRPTIAITKAHMQLAEIEKSVGEGRLKVDGKIVLNNKGELNVLKAAVEPVWYLPGVASRFGIDEGVLRRALFEDTGGMYPELITRPDLKVFLPPIGGFTVYIFGNHEFISDPNKRLTVRVHDECNGSDVFGSDICTCRPYLIFGMEECVKEAQNGGAGVVVYFRKEGRALGEVTKYLVYNARKRSSGGDTADNYFLRTENVAGVKDVRFQALMPDVLHWLGITKIDRMMSMSNMKHDAIVKSGIPILERVPIPDELIPPDSRVEIDAKIADGYFSTGKVPTKEELSQVRGRGWDDIQH</sequence>
<dbReference type="Proteomes" id="UP000789508">
    <property type="component" value="Unassembled WGS sequence"/>
</dbReference>
<evidence type="ECO:0000256" key="4">
    <source>
        <dbReference type="ARBA" id="ARBA00023134"/>
    </source>
</evidence>
<organism evidence="8 9">
    <name type="scientific">Ambispora leptoticha</name>
    <dbReference type="NCBI Taxonomy" id="144679"/>
    <lineage>
        <taxon>Eukaryota</taxon>
        <taxon>Fungi</taxon>
        <taxon>Fungi incertae sedis</taxon>
        <taxon>Mucoromycota</taxon>
        <taxon>Glomeromycotina</taxon>
        <taxon>Glomeromycetes</taxon>
        <taxon>Archaeosporales</taxon>
        <taxon>Ambisporaceae</taxon>
        <taxon>Ambispora</taxon>
    </lineage>
</organism>
<dbReference type="InterPro" id="IPR000926">
    <property type="entry name" value="RibA"/>
</dbReference>
<evidence type="ECO:0000313" key="9">
    <source>
        <dbReference type="Proteomes" id="UP000789508"/>
    </source>
</evidence>
<dbReference type="NCBIfam" id="NF005536">
    <property type="entry name" value="PRK07198.1"/>
    <property type="match status" value="1"/>
</dbReference>
<dbReference type="PANTHER" id="PTHR47259:SF2">
    <property type="entry name" value="URACIL-REGULATED PROTEIN 1"/>
    <property type="match status" value="1"/>
</dbReference>
<name>A0A9N9BJX4_9GLOM</name>
<evidence type="ECO:0000313" key="8">
    <source>
        <dbReference type="EMBL" id="CAG8566278.1"/>
    </source>
</evidence>
<dbReference type="AlphaFoldDB" id="A0A9N9BJX4"/>
<dbReference type="GO" id="GO:0003935">
    <property type="term" value="F:GTP cyclohydrolase II activity"/>
    <property type="evidence" value="ECO:0007669"/>
    <property type="project" value="InterPro"/>
</dbReference>
<protein>
    <submittedName>
        <fullName evidence="8">594_t:CDS:1</fullName>
    </submittedName>
</protein>
<feature type="domain" description="GTP cyclohydrolase II" evidence="6">
    <location>
        <begin position="334"/>
        <end position="470"/>
    </location>
</feature>
<dbReference type="OrthoDB" id="57939at2759"/>
<dbReference type="InterPro" id="IPR022163">
    <property type="entry name" value="GTP_CH_N"/>
</dbReference>
<evidence type="ECO:0000259" key="6">
    <source>
        <dbReference type="Pfam" id="PF00925"/>
    </source>
</evidence>
<dbReference type="Gene3D" id="3.40.50.10990">
    <property type="entry name" value="GTP cyclohydrolase II"/>
    <property type="match status" value="1"/>
</dbReference>